<dbReference type="OrthoDB" id="5006855at2"/>
<dbReference type="RefSeq" id="WP_074259287.1">
    <property type="nucleotide sequence ID" value="NZ_FSRJ01000001.1"/>
</dbReference>
<evidence type="ECO:0000313" key="1">
    <source>
        <dbReference type="EMBL" id="SIN78797.1"/>
    </source>
</evidence>
<dbReference type="GO" id="GO:0020037">
    <property type="term" value="F:heme binding"/>
    <property type="evidence" value="ECO:0007669"/>
    <property type="project" value="InterPro"/>
</dbReference>
<dbReference type="EMBL" id="FSRJ01000001">
    <property type="protein sequence ID" value="SIN78797.1"/>
    <property type="molecule type" value="Genomic_DNA"/>
</dbReference>
<protein>
    <recommendedName>
        <fullName evidence="3">Cytochrome P450</fullName>
    </recommendedName>
</protein>
<dbReference type="PROSITE" id="PS00086">
    <property type="entry name" value="CYTOCHROME_P450"/>
    <property type="match status" value="1"/>
</dbReference>
<dbReference type="GO" id="GO:0005506">
    <property type="term" value="F:iron ion binding"/>
    <property type="evidence" value="ECO:0007669"/>
    <property type="project" value="InterPro"/>
</dbReference>
<gene>
    <name evidence="1" type="ORF">SAMN05443544_1161</name>
</gene>
<keyword evidence="2" id="KW-1185">Reference proteome</keyword>
<dbReference type="AlphaFoldDB" id="A0A1N6E796"/>
<dbReference type="InterPro" id="IPR036396">
    <property type="entry name" value="Cyt_P450_sf"/>
</dbReference>
<organism evidence="1 2">
    <name type="scientific">Agromyces cerinus subsp. cerinus</name>
    <dbReference type="NCBI Taxonomy" id="232089"/>
    <lineage>
        <taxon>Bacteria</taxon>
        <taxon>Bacillati</taxon>
        <taxon>Actinomycetota</taxon>
        <taxon>Actinomycetes</taxon>
        <taxon>Micrococcales</taxon>
        <taxon>Microbacteriaceae</taxon>
        <taxon>Agromyces</taxon>
    </lineage>
</organism>
<evidence type="ECO:0000313" key="2">
    <source>
        <dbReference type="Proteomes" id="UP000184699"/>
    </source>
</evidence>
<name>A0A1N6E796_9MICO</name>
<dbReference type="Proteomes" id="UP000184699">
    <property type="component" value="Unassembled WGS sequence"/>
</dbReference>
<dbReference type="GO" id="GO:0004497">
    <property type="term" value="F:monooxygenase activity"/>
    <property type="evidence" value="ECO:0007669"/>
    <property type="project" value="InterPro"/>
</dbReference>
<dbReference type="STRING" id="232089.SAMN05443544_1161"/>
<evidence type="ECO:0008006" key="3">
    <source>
        <dbReference type="Google" id="ProtNLM"/>
    </source>
</evidence>
<dbReference type="InterPro" id="IPR017972">
    <property type="entry name" value="Cyt_P450_CS"/>
</dbReference>
<dbReference type="SUPFAM" id="SSF48264">
    <property type="entry name" value="Cytochrome P450"/>
    <property type="match status" value="1"/>
</dbReference>
<reference evidence="2" key="1">
    <citation type="submission" date="2016-11" db="EMBL/GenBank/DDBJ databases">
        <authorList>
            <person name="Varghese N."/>
            <person name="Submissions S."/>
        </authorList>
    </citation>
    <scope>NUCLEOTIDE SEQUENCE [LARGE SCALE GENOMIC DNA]</scope>
    <source>
        <strain evidence="2">DSM 8595</strain>
    </source>
</reference>
<dbReference type="GO" id="GO:0016705">
    <property type="term" value="F:oxidoreductase activity, acting on paired donors, with incorporation or reduction of molecular oxygen"/>
    <property type="evidence" value="ECO:0007669"/>
    <property type="project" value="InterPro"/>
</dbReference>
<proteinExistence type="predicted"/>
<accession>A0A1N6E796</accession>
<sequence>MIDIIERAAVERILVDPASRVPEASVAARDSASPLTVFRAEVSRFVNGAEHDARRVRLDALLDGLDPNALAAAAVRHALAGTPAGRIPVTVLAEALGFTEASALPTLVATVASAYPTGETTDPDAADAAVIALFEASGRTDPDERALRVQLLVQAYAATATLVERALALARSQDGAVSTRTLLESVLRDDSPVPVTRRLVPAERGGETLVVLHLDGADCEAAADRPARILAFGAGPRACPAPHHALAIAAAIVDTLRADADRDEETVRHADTR</sequence>